<dbReference type="PROSITE" id="PS51419">
    <property type="entry name" value="RAB"/>
    <property type="match status" value="1"/>
</dbReference>
<dbReference type="OrthoDB" id="10462197at2759"/>
<organism evidence="4 5">
    <name type="scientific">Piptocephalis cylindrospora</name>
    <dbReference type="NCBI Taxonomy" id="1907219"/>
    <lineage>
        <taxon>Eukaryota</taxon>
        <taxon>Fungi</taxon>
        <taxon>Fungi incertae sedis</taxon>
        <taxon>Zoopagomycota</taxon>
        <taxon>Zoopagomycotina</taxon>
        <taxon>Zoopagomycetes</taxon>
        <taxon>Zoopagales</taxon>
        <taxon>Piptocephalidaceae</taxon>
        <taxon>Piptocephalis</taxon>
    </lineage>
</organism>
<feature type="non-terminal residue" evidence="4">
    <location>
        <position position="1"/>
    </location>
</feature>
<dbReference type="SMART" id="SM00173">
    <property type="entry name" value="RAS"/>
    <property type="match status" value="1"/>
</dbReference>
<evidence type="ECO:0000256" key="2">
    <source>
        <dbReference type="ARBA" id="ARBA00023134"/>
    </source>
</evidence>
<feature type="region of interest" description="Disordered" evidence="3">
    <location>
        <begin position="106"/>
        <end position="136"/>
    </location>
</feature>
<dbReference type="SMART" id="SM00174">
    <property type="entry name" value="RHO"/>
    <property type="match status" value="1"/>
</dbReference>
<keyword evidence="5" id="KW-1185">Reference proteome</keyword>
<dbReference type="InterPro" id="IPR027417">
    <property type="entry name" value="P-loop_NTPase"/>
</dbReference>
<dbReference type="InterPro" id="IPR003578">
    <property type="entry name" value="Small_GTPase_Rho"/>
</dbReference>
<sequence length="173" mass="19140">VSRTILVFGPAQVGKSALITTYAHGIYPPQSDPYCPTMYDEVFHETWSGGERVNLRIIDTGGADDFIMLRQLACREAHVLMLCFSITDPSTLHQLPRLWDEAKKQITSKTTSPPISPSSHQQPQDPNSTSVPTRLVDRSEAEQMASILGASKYMECSALADRGVREVFDTALK</sequence>
<dbReference type="PRINTS" id="PR00449">
    <property type="entry name" value="RASTRNSFRMNG"/>
</dbReference>
<dbReference type="InterPro" id="IPR001806">
    <property type="entry name" value="Small_GTPase"/>
</dbReference>
<dbReference type="Gene3D" id="3.40.50.300">
    <property type="entry name" value="P-loop containing nucleotide triphosphate hydrolases"/>
    <property type="match status" value="1"/>
</dbReference>
<dbReference type="SUPFAM" id="SSF52540">
    <property type="entry name" value="P-loop containing nucleoside triphosphate hydrolases"/>
    <property type="match status" value="1"/>
</dbReference>
<dbReference type="EMBL" id="KZ987743">
    <property type="protein sequence ID" value="RKP15278.1"/>
    <property type="molecule type" value="Genomic_DNA"/>
</dbReference>
<dbReference type="PANTHER" id="PTHR24072">
    <property type="entry name" value="RHO FAMILY GTPASE"/>
    <property type="match status" value="1"/>
</dbReference>
<evidence type="ECO:0000256" key="1">
    <source>
        <dbReference type="ARBA" id="ARBA00022741"/>
    </source>
</evidence>
<dbReference type="PROSITE" id="PS51421">
    <property type="entry name" value="RAS"/>
    <property type="match status" value="1"/>
</dbReference>
<protein>
    <submittedName>
        <fullName evidence="4">P-loop containing nucleoside triphosphate hydrolase protein</fullName>
    </submittedName>
</protein>
<dbReference type="AlphaFoldDB" id="A0A4P9Y844"/>
<name>A0A4P9Y844_9FUNG</name>
<dbReference type="Proteomes" id="UP000267251">
    <property type="component" value="Unassembled WGS sequence"/>
</dbReference>
<proteinExistence type="predicted"/>
<accession>A0A4P9Y844</accession>
<evidence type="ECO:0000313" key="4">
    <source>
        <dbReference type="EMBL" id="RKP15278.1"/>
    </source>
</evidence>
<gene>
    <name evidence="4" type="ORF">BJ684DRAFT_265</name>
</gene>
<dbReference type="Pfam" id="PF00071">
    <property type="entry name" value="Ras"/>
    <property type="match status" value="1"/>
</dbReference>
<keyword evidence="2" id="KW-0342">GTP-binding</keyword>
<dbReference type="SMART" id="SM00175">
    <property type="entry name" value="RAB"/>
    <property type="match status" value="1"/>
</dbReference>
<feature type="compositionally biased region" description="Low complexity" evidence="3">
    <location>
        <begin position="107"/>
        <end position="128"/>
    </location>
</feature>
<reference evidence="5" key="1">
    <citation type="journal article" date="2018" name="Nat. Microbiol.">
        <title>Leveraging single-cell genomics to expand the fungal tree of life.</title>
        <authorList>
            <person name="Ahrendt S.R."/>
            <person name="Quandt C.A."/>
            <person name="Ciobanu D."/>
            <person name="Clum A."/>
            <person name="Salamov A."/>
            <person name="Andreopoulos B."/>
            <person name="Cheng J.F."/>
            <person name="Woyke T."/>
            <person name="Pelin A."/>
            <person name="Henrissat B."/>
            <person name="Reynolds N.K."/>
            <person name="Benny G.L."/>
            <person name="Smith M.E."/>
            <person name="James T.Y."/>
            <person name="Grigoriev I.V."/>
        </authorList>
    </citation>
    <scope>NUCLEOTIDE SEQUENCE [LARGE SCALE GENOMIC DNA]</scope>
</reference>
<evidence type="ECO:0000256" key="3">
    <source>
        <dbReference type="SAM" id="MobiDB-lite"/>
    </source>
</evidence>
<keyword evidence="1" id="KW-0547">Nucleotide-binding</keyword>
<evidence type="ECO:0000313" key="5">
    <source>
        <dbReference type="Proteomes" id="UP000267251"/>
    </source>
</evidence>
<dbReference type="GO" id="GO:0003924">
    <property type="term" value="F:GTPase activity"/>
    <property type="evidence" value="ECO:0007669"/>
    <property type="project" value="InterPro"/>
</dbReference>
<feature type="non-terminal residue" evidence="4">
    <location>
        <position position="173"/>
    </location>
</feature>
<keyword evidence="4" id="KW-0378">Hydrolase</keyword>
<dbReference type="GO" id="GO:0005525">
    <property type="term" value="F:GTP binding"/>
    <property type="evidence" value="ECO:0007669"/>
    <property type="project" value="UniProtKB-KW"/>
</dbReference>
<dbReference type="GO" id="GO:0007264">
    <property type="term" value="P:small GTPase-mediated signal transduction"/>
    <property type="evidence" value="ECO:0007669"/>
    <property type="project" value="InterPro"/>
</dbReference>
<dbReference type="PROSITE" id="PS51420">
    <property type="entry name" value="RHO"/>
    <property type="match status" value="1"/>
</dbReference>